<dbReference type="Proteomes" id="UP000293995">
    <property type="component" value="Chromosome"/>
</dbReference>
<dbReference type="PANTHER" id="PTHR43646:SF2">
    <property type="entry name" value="GLYCOSYLTRANSFERASE 2-LIKE DOMAIN-CONTAINING PROTEIN"/>
    <property type="match status" value="1"/>
</dbReference>
<proteinExistence type="inferred from homology"/>
<evidence type="ECO:0000256" key="6">
    <source>
        <dbReference type="ARBA" id="ARBA00037281"/>
    </source>
</evidence>
<keyword evidence="2" id="KW-1003">Cell membrane</keyword>
<sequence>MTRSTNVPAYPADGSVQFRPAPARVTPALPPDAHGAVIIPAHDESAVIARTLTALAPLTSLPGIEIIVVCNGCSDDTADIARRFAGVQVAETGIGSKTAAMNLGDELATAWPRLYLDADIEIEPQTVLAVFDALAEPGVLAARARYVYDAIGASIPVRSYYRARSRIPAPPKRQWGAGGYATNEEGHRRFGRFDDVTADDSWFDEQFDDETKRVVAAPPMRVRTPRNLAGLLAVLTRQRRGYLELGISSEASSRGRALLSSIRGVRSAMDVGWYTLLTVASRRRADGILRQGERDWERDASSRTGTGDTR</sequence>
<dbReference type="PANTHER" id="PTHR43646">
    <property type="entry name" value="GLYCOSYLTRANSFERASE"/>
    <property type="match status" value="1"/>
</dbReference>
<evidence type="ECO:0000256" key="4">
    <source>
        <dbReference type="ARBA" id="ARBA00022679"/>
    </source>
</evidence>
<dbReference type="SUPFAM" id="SSF53448">
    <property type="entry name" value="Nucleotide-diphospho-sugar transferases"/>
    <property type="match status" value="1"/>
</dbReference>
<dbReference type="Pfam" id="PF00535">
    <property type="entry name" value="Glycos_transf_2"/>
    <property type="match status" value="1"/>
</dbReference>
<evidence type="ECO:0000256" key="2">
    <source>
        <dbReference type="ARBA" id="ARBA00022475"/>
    </source>
</evidence>
<accession>A0A4P6EPQ9</accession>
<comment type="similarity">
    <text evidence="8">Belongs to the glycosyltransferase 2 family. CrtQ subfamily.</text>
</comment>
<dbReference type="GO" id="GO:0016757">
    <property type="term" value="F:glycosyltransferase activity"/>
    <property type="evidence" value="ECO:0007669"/>
    <property type="project" value="UniProtKB-KW"/>
</dbReference>
<organism evidence="11 12">
    <name type="scientific">Microbacterium protaetiae</name>
    <dbReference type="NCBI Taxonomy" id="2509458"/>
    <lineage>
        <taxon>Bacteria</taxon>
        <taxon>Bacillati</taxon>
        <taxon>Actinomycetota</taxon>
        <taxon>Actinomycetes</taxon>
        <taxon>Micrococcales</taxon>
        <taxon>Microbacteriaceae</taxon>
        <taxon>Microbacterium</taxon>
    </lineage>
</organism>
<dbReference type="AlphaFoldDB" id="A0A4P6EPQ9"/>
<dbReference type="RefSeq" id="WP_129388373.1">
    <property type="nucleotide sequence ID" value="NZ_CP035494.1"/>
</dbReference>
<protein>
    <recommendedName>
        <fullName evidence="9">4,4'-diaponeurosporenoate glycosyltransferase</fullName>
    </recommendedName>
</protein>
<dbReference type="OrthoDB" id="9771846at2"/>
<keyword evidence="4 11" id="KW-0808">Transferase</keyword>
<evidence type="ECO:0000256" key="3">
    <source>
        <dbReference type="ARBA" id="ARBA00022676"/>
    </source>
</evidence>
<evidence type="ECO:0000313" key="11">
    <source>
        <dbReference type="EMBL" id="QAY59958.1"/>
    </source>
</evidence>
<evidence type="ECO:0000259" key="10">
    <source>
        <dbReference type="Pfam" id="PF00535"/>
    </source>
</evidence>
<comment type="pathway">
    <text evidence="7">Carotenoid biosynthesis; staphyloxanthin biosynthesis; staphyloxanthin from farnesyl diphosphate: step 4/5.</text>
</comment>
<name>A0A4P6EPQ9_9MICO</name>
<keyword evidence="5" id="KW-0472">Membrane</keyword>
<evidence type="ECO:0000256" key="7">
    <source>
        <dbReference type="ARBA" id="ARBA00037904"/>
    </source>
</evidence>
<dbReference type="InterPro" id="IPR029044">
    <property type="entry name" value="Nucleotide-diphossugar_trans"/>
</dbReference>
<evidence type="ECO:0000256" key="1">
    <source>
        <dbReference type="ARBA" id="ARBA00004236"/>
    </source>
</evidence>
<keyword evidence="12" id="KW-1185">Reference proteome</keyword>
<comment type="subcellular location">
    <subcellularLocation>
        <location evidence="1">Cell membrane</location>
    </subcellularLocation>
</comment>
<evidence type="ECO:0000256" key="9">
    <source>
        <dbReference type="ARBA" id="ARBA00040345"/>
    </source>
</evidence>
<dbReference type="Gene3D" id="3.90.550.10">
    <property type="entry name" value="Spore Coat Polysaccharide Biosynthesis Protein SpsA, Chain A"/>
    <property type="match status" value="1"/>
</dbReference>
<gene>
    <name evidence="11" type="ORF">ET475_08080</name>
</gene>
<dbReference type="KEGG" id="mprt:ET475_08080"/>
<evidence type="ECO:0000256" key="8">
    <source>
        <dbReference type="ARBA" id="ARBA00038120"/>
    </source>
</evidence>
<feature type="domain" description="Glycosyltransferase 2-like" evidence="10">
    <location>
        <begin position="37"/>
        <end position="150"/>
    </location>
</feature>
<dbReference type="EMBL" id="CP035494">
    <property type="protein sequence ID" value="QAY59958.1"/>
    <property type="molecule type" value="Genomic_DNA"/>
</dbReference>
<comment type="function">
    <text evidence="6">Catalyzes the glycosylation of 4,4'-diaponeurosporenoate, i.e. the esterification of glucose at the C1'' position with the carboxyl group of 4,4'-diaponeurosporenic acid, to form glycosyl-4,4'-diaponeurosporenoate. This is a step in the biosynthesis of staphyloxanthin, an orange pigment present in most staphylococci strains.</text>
</comment>
<reference evidence="11 12" key="1">
    <citation type="submission" date="2019-01" db="EMBL/GenBank/DDBJ databases">
        <title>Genome sequencing of strain DFW100M-13.</title>
        <authorList>
            <person name="Heo J."/>
            <person name="Kim S.-J."/>
            <person name="Kim J.-S."/>
            <person name="Hong S.-B."/>
            <person name="Kwon S.-W."/>
        </authorList>
    </citation>
    <scope>NUCLEOTIDE SEQUENCE [LARGE SCALE GENOMIC DNA]</scope>
    <source>
        <strain evidence="11 12">DFW100M-13</strain>
    </source>
</reference>
<evidence type="ECO:0000313" key="12">
    <source>
        <dbReference type="Proteomes" id="UP000293995"/>
    </source>
</evidence>
<keyword evidence="3" id="KW-0328">Glycosyltransferase</keyword>
<dbReference type="GO" id="GO:0005886">
    <property type="term" value="C:plasma membrane"/>
    <property type="evidence" value="ECO:0007669"/>
    <property type="project" value="UniProtKB-SubCell"/>
</dbReference>
<dbReference type="InterPro" id="IPR001173">
    <property type="entry name" value="Glyco_trans_2-like"/>
</dbReference>
<evidence type="ECO:0000256" key="5">
    <source>
        <dbReference type="ARBA" id="ARBA00023136"/>
    </source>
</evidence>